<dbReference type="STRING" id="1149755.A0A2J6QU23"/>
<organism evidence="1 2">
    <name type="scientific">Hyaloscypha variabilis (strain UAMH 11265 / GT02V1 / F)</name>
    <name type="common">Meliniomyces variabilis</name>
    <dbReference type="NCBI Taxonomy" id="1149755"/>
    <lineage>
        <taxon>Eukaryota</taxon>
        <taxon>Fungi</taxon>
        <taxon>Dikarya</taxon>
        <taxon>Ascomycota</taxon>
        <taxon>Pezizomycotina</taxon>
        <taxon>Leotiomycetes</taxon>
        <taxon>Helotiales</taxon>
        <taxon>Hyaloscyphaceae</taxon>
        <taxon>Hyaloscypha</taxon>
        <taxon>Hyaloscypha variabilis</taxon>
    </lineage>
</organism>
<evidence type="ECO:0000313" key="2">
    <source>
        <dbReference type="Proteomes" id="UP000235786"/>
    </source>
</evidence>
<sequence length="112" mass="12673">MYMFFEGGDEVEPADVSWIASVHEGGGIQIILNVSYGEIIEDHIRCQQLGPLEVEPFFADLKESYRSLKLIECEGRVTMAVDEMIQERCNIACEEDTRAQTQHWGAGFDICI</sequence>
<protein>
    <submittedName>
        <fullName evidence="1">Uncharacterized protein</fullName>
    </submittedName>
</protein>
<keyword evidence="2" id="KW-1185">Reference proteome</keyword>
<reference evidence="1 2" key="1">
    <citation type="submission" date="2016-04" db="EMBL/GenBank/DDBJ databases">
        <title>A degradative enzymes factory behind the ericoid mycorrhizal symbiosis.</title>
        <authorList>
            <consortium name="DOE Joint Genome Institute"/>
            <person name="Martino E."/>
            <person name="Morin E."/>
            <person name="Grelet G."/>
            <person name="Kuo A."/>
            <person name="Kohler A."/>
            <person name="Daghino S."/>
            <person name="Barry K."/>
            <person name="Choi C."/>
            <person name="Cichocki N."/>
            <person name="Clum A."/>
            <person name="Copeland A."/>
            <person name="Hainaut M."/>
            <person name="Haridas S."/>
            <person name="Labutti K."/>
            <person name="Lindquist E."/>
            <person name="Lipzen A."/>
            <person name="Khouja H.-R."/>
            <person name="Murat C."/>
            <person name="Ohm R."/>
            <person name="Olson A."/>
            <person name="Spatafora J."/>
            <person name="Veneault-Fourrey C."/>
            <person name="Henrissat B."/>
            <person name="Grigoriev I."/>
            <person name="Martin F."/>
            <person name="Perotto S."/>
        </authorList>
    </citation>
    <scope>NUCLEOTIDE SEQUENCE [LARGE SCALE GENOMIC DNA]</scope>
    <source>
        <strain evidence="1 2">F</strain>
    </source>
</reference>
<name>A0A2J6QU23_HYAVF</name>
<dbReference type="Proteomes" id="UP000235786">
    <property type="component" value="Unassembled WGS sequence"/>
</dbReference>
<evidence type="ECO:0000313" key="1">
    <source>
        <dbReference type="EMBL" id="PMD29761.1"/>
    </source>
</evidence>
<gene>
    <name evidence="1" type="ORF">L207DRAFT_538480</name>
</gene>
<dbReference type="AlphaFoldDB" id="A0A2J6QU23"/>
<dbReference type="OrthoDB" id="5343383at2759"/>
<dbReference type="EMBL" id="KZ613971">
    <property type="protein sequence ID" value="PMD29761.1"/>
    <property type="molecule type" value="Genomic_DNA"/>
</dbReference>
<proteinExistence type="predicted"/>
<accession>A0A2J6QU23</accession>